<dbReference type="Proteomes" id="UP000001068">
    <property type="component" value="Chromosome"/>
</dbReference>
<evidence type="ECO:0000313" key="2">
    <source>
        <dbReference type="Proteomes" id="UP000001068"/>
    </source>
</evidence>
<dbReference type="GeneID" id="10154054"/>
<gene>
    <name evidence="1" type="ordered locus">Desmu_1328</name>
</gene>
<dbReference type="EMBL" id="CP002363">
    <property type="protein sequence ID" value="ADV65622.1"/>
    <property type="molecule type" value="Genomic_DNA"/>
</dbReference>
<proteinExistence type="predicted"/>
<dbReference type="KEGG" id="dmu:Desmu_1328"/>
<reference evidence="1 2" key="2">
    <citation type="journal article" date="2011" name="Stand. Genomic Sci.">
        <title>Complete genome sequence of Desulfurococcus mucosus type strain (O7/1).</title>
        <authorList>
            <person name="Wirth R."/>
            <person name="Chertkov O."/>
            <person name="Held B."/>
            <person name="Lapidus A."/>
            <person name="Nolan M."/>
            <person name="Lucas S."/>
            <person name="Hammon N."/>
            <person name="Deshpande S."/>
            <person name="Cheng J.F."/>
            <person name="Tapia R."/>
            <person name="Han C."/>
            <person name="Goodwin L."/>
            <person name="Pitluck S."/>
            <person name="Liolios K."/>
            <person name="Ioanna P."/>
            <person name="Ivanova N."/>
            <person name="Mavromatis K."/>
            <person name="Mikhailova N."/>
            <person name="Pati A."/>
            <person name="Chen A."/>
            <person name="Palaniappan K."/>
            <person name="Land M."/>
            <person name="Hauser L."/>
            <person name="Chang Y.J."/>
            <person name="Jeffries C.D."/>
            <person name="Bilek Y."/>
            <person name="Hader T."/>
            <person name="Rohde M."/>
            <person name="Spring S."/>
            <person name="Sikorski J."/>
            <person name="Goker M."/>
            <person name="Woyke T."/>
            <person name="Bristow J."/>
            <person name="Eisen J.A."/>
            <person name="Markowitz V."/>
            <person name="Hugenholtz P."/>
            <person name="Kyrpides N.C."/>
            <person name="Klenk H.P."/>
        </authorList>
    </citation>
    <scope>NUCLEOTIDE SEQUENCE [LARGE SCALE GENOMIC DNA]</scope>
    <source>
        <strain evidence="2">ATCC 35584 / DSM 2162 / JCM 9187 / O7/1</strain>
    </source>
</reference>
<dbReference type="eggNOG" id="arCOG00427">
    <property type="taxonomic scope" value="Archaea"/>
</dbReference>
<sequence length="380" mass="42440">MGRADLVSLITKNKSIRILTDTSLDSLLAAGILMKTLREHNFTVRVTLDAKTVIDERDFPTIMINLPPLNQSMHASISYERDHTATGSVASTLDDLFALEWWDKALSIVAGLYRGLYDFKEGKFKGVEDRILRELLDNKKLEEAPTLPRAWGIKRVGFVSAFRRTLIPFMQGFTGNPDSIRGLASKVFGKDPDQLRNIDASNEKELDLLLNFLMELAKALNLSINELSNKILGDFVIPPDVFGELELQLSEAMGGLLVFGSLFKDSPLHVVSVSLDPSILPSILSIYDSYIDEASSVLGMVIPEWLAKRGDYIDVEEYFERPGLIVDILADLNALPPNKPVSILYNGQRVTELRELLRIGVKPEEAYTLCDEVQLCVVKQ</sequence>
<organism evidence="1 2">
    <name type="scientific">Desulfurococcus mucosus (strain ATCC 35584 / DSM 2162 / JCM 9187 / O7/1)</name>
    <dbReference type="NCBI Taxonomy" id="765177"/>
    <lineage>
        <taxon>Archaea</taxon>
        <taxon>Thermoproteota</taxon>
        <taxon>Thermoprotei</taxon>
        <taxon>Desulfurococcales</taxon>
        <taxon>Desulfurococcaceae</taxon>
        <taxon>Desulfurococcus</taxon>
    </lineage>
</organism>
<dbReference type="AlphaFoldDB" id="E8R7F7"/>
<dbReference type="RefSeq" id="WP_013562844.1">
    <property type="nucleotide sequence ID" value="NC_014961.1"/>
</dbReference>
<dbReference type="HOGENOM" id="CLU_726849_0_0_2"/>
<keyword evidence="2" id="KW-1185">Reference proteome</keyword>
<name>E8R7F7_DESM0</name>
<accession>E8R7F7</accession>
<protein>
    <submittedName>
        <fullName evidence="1">Phosphoesterase, RecJ domain protein</fullName>
    </submittedName>
</protein>
<dbReference type="STRING" id="765177.Desmu_1328"/>
<reference evidence="2" key="1">
    <citation type="submission" date="2010-11" db="EMBL/GenBank/DDBJ databases">
        <title>The complete genome of Desulfurococcus mucosus DSM 2162.</title>
        <authorList>
            <consortium name="US DOE Joint Genome Institute (JGI-PGF)"/>
            <person name="Lucas S."/>
            <person name="Copeland A."/>
            <person name="Lapidus A."/>
            <person name="Bruce D."/>
            <person name="Goodwin L."/>
            <person name="Pitluck S."/>
            <person name="Kyrpides N."/>
            <person name="Mavromatis K."/>
            <person name="Pagani I."/>
            <person name="Ivanova N."/>
            <person name="Ovchinnikova G."/>
            <person name="Chertkov O."/>
            <person name="Held B."/>
            <person name="Brettin T."/>
            <person name="Detter J.C."/>
            <person name="Tapia R."/>
            <person name="Han C."/>
            <person name="Land M."/>
            <person name="Hauser L."/>
            <person name="Markowitz V."/>
            <person name="Cheng J.-F."/>
            <person name="Hugenholtz P."/>
            <person name="Woyke T."/>
            <person name="Wu D."/>
            <person name="Wirth R."/>
            <person name="Bilek Y."/>
            <person name="Hader T."/>
            <person name="Klenk H.-P."/>
            <person name="Eisen J.A."/>
        </authorList>
    </citation>
    <scope>NUCLEOTIDE SEQUENCE [LARGE SCALE GENOMIC DNA]</scope>
    <source>
        <strain evidence="2">ATCC 35584 / DSM 2162 / JCM 9187 / O7/1</strain>
    </source>
</reference>
<evidence type="ECO:0000313" key="1">
    <source>
        <dbReference type="EMBL" id="ADV65622.1"/>
    </source>
</evidence>